<feature type="compositionally biased region" description="Polar residues" evidence="1">
    <location>
        <begin position="114"/>
        <end position="128"/>
    </location>
</feature>
<protein>
    <recommendedName>
        <fullName evidence="5">Aminoglycoside phosphotransferase domain-containing protein</fullName>
    </recommendedName>
</protein>
<organism evidence="3 4">
    <name type="scientific">Diaporthe eres</name>
    <name type="common">Phomopsis oblonga</name>
    <dbReference type="NCBI Taxonomy" id="83184"/>
    <lineage>
        <taxon>Eukaryota</taxon>
        <taxon>Fungi</taxon>
        <taxon>Dikarya</taxon>
        <taxon>Ascomycota</taxon>
        <taxon>Pezizomycotina</taxon>
        <taxon>Sordariomycetes</taxon>
        <taxon>Sordariomycetidae</taxon>
        <taxon>Diaporthales</taxon>
        <taxon>Diaporthaceae</taxon>
        <taxon>Diaporthe</taxon>
        <taxon>Diaporthe eres species complex</taxon>
    </lineage>
</organism>
<accession>A0ABR1NLG5</accession>
<reference evidence="3 4" key="1">
    <citation type="submission" date="2024-02" db="EMBL/GenBank/DDBJ databases">
        <title>De novo assembly and annotation of 12 fungi associated with fruit tree decline syndrome in Ontario, Canada.</title>
        <authorList>
            <person name="Sulman M."/>
            <person name="Ellouze W."/>
            <person name="Ilyukhin E."/>
        </authorList>
    </citation>
    <scope>NUCLEOTIDE SEQUENCE [LARGE SCALE GENOMIC DNA]</scope>
    <source>
        <strain evidence="3 4">M169</strain>
    </source>
</reference>
<feature type="chain" id="PRO_5047246582" description="Aminoglycoside phosphotransferase domain-containing protein" evidence="2">
    <location>
        <begin position="19"/>
        <end position="212"/>
    </location>
</feature>
<proteinExistence type="predicted"/>
<dbReference type="EMBL" id="JAKNSF020000259">
    <property type="protein sequence ID" value="KAK7705033.1"/>
    <property type="molecule type" value="Genomic_DNA"/>
</dbReference>
<keyword evidence="4" id="KW-1185">Reference proteome</keyword>
<feature type="region of interest" description="Disordered" evidence="1">
    <location>
        <begin position="114"/>
        <end position="150"/>
    </location>
</feature>
<evidence type="ECO:0000313" key="3">
    <source>
        <dbReference type="EMBL" id="KAK7705033.1"/>
    </source>
</evidence>
<keyword evidence="2" id="KW-0732">Signal</keyword>
<dbReference type="Proteomes" id="UP001430848">
    <property type="component" value="Unassembled WGS sequence"/>
</dbReference>
<evidence type="ECO:0000256" key="2">
    <source>
        <dbReference type="SAM" id="SignalP"/>
    </source>
</evidence>
<evidence type="ECO:0000313" key="4">
    <source>
        <dbReference type="Proteomes" id="UP001430848"/>
    </source>
</evidence>
<evidence type="ECO:0000256" key="1">
    <source>
        <dbReference type="SAM" id="MobiDB-lite"/>
    </source>
</evidence>
<evidence type="ECO:0008006" key="5">
    <source>
        <dbReference type="Google" id="ProtNLM"/>
    </source>
</evidence>
<comment type="caution">
    <text evidence="3">The sequence shown here is derived from an EMBL/GenBank/DDBJ whole genome shotgun (WGS) entry which is preliminary data.</text>
</comment>
<gene>
    <name evidence="3" type="ORF">SLS63_014199</name>
</gene>
<feature type="compositionally biased region" description="Acidic residues" evidence="1">
    <location>
        <begin position="135"/>
        <end position="147"/>
    </location>
</feature>
<feature type="signal peptide" evidence="2">
    <location>
        <begin position="1"/>
        <end position="18"/>
    </location>
</feature>
<name>A0ABR1NLG5_DIAER</name>
<sequence length="212" mass="23788">MAVKCILVLSKAWAYFGATSVVLKDALSQIVVEDRIHRSFPLYHLDFHQGNLLFGEEYNLTGVLNWIRAQKVPLERPAVSPEFVAGPLCLGEHKESVAEFLTVMRTFLRGLQRGSSCGGSPNSYNQANAMRDGSGEADEEADSDVDNDNPHTIQQTALADIFGTVQAEIANRRTLSNQRVTLWFRRVVPKITFGKHVSWEQMMLAFGKRRFC</sequence>